<evidence type="ECO:0000313" key="1">
    <source>
        <dbReference type="EMBL" id="KAK7689309.1"/>
    </source>
</evidence>
<gene>
    <name evidence="1" type="ORF">QCA50_007100</name>
</gene>
<dbReference type="Proteomes" id="UP001385951">
    <property type="component" value="Unassembled WGS sequence"/>
</dbReference>
<sequence>MISRARITVWSGRQRFNPLPPSTRRLLFHSGGPTSLSPSPLWFVQQLPVFPVGISMNHHSKFSGVFALIVPLVLSTSRRTTLVLRGGRFAGKHNYLSQEVSTPPIFFRQHPRSSSKSNRRQQHLVIQLSVQPVQSHRGGAAYTLLFHNVSRPPKVPPVQSSPVTLLFAPVIPLQVRLDQARTRYI</sequence>
<evidence type="ECO:0000313" key="2">
    <source>
        <dbReference type="Proteomes" id="UP001385951"/>
    </source>
</evidence>
<proteinExistence type="predicted"/>
<organism evidence="1 2">
    <name type="scientific">Cerrena zonata</name>
    <dbReference type="NCBI Taxonomy" id="2478898"/>
    <lineage>
        <taxon>Eukaryota</taxon>
        <taxon>Fungi</taxon>
        <taxon>Dikarya</taxon>
        <taxon>Basidiomycota</taxon>
        <taxon>Agaricomycotina</taxon>
        <taxon>Agaricomycetes</taxon>
        <taxon>Polyporales</taxon>
        <taxon>Cerrenaceae</taxon>
        <taxon>Cerrena</taxon>
    </lineage>
</organism>
<comment type="caution">
    <text evidence="1">The sequence shown here is derived from an EMBL/GenBank/DDBJ whole genome shotgun (WGS) entry which is preliminary data.</text>
</comment>
<reference evidence="1 2" key="1">
    <citation type="submission" date="2022-09" db="EMBL/GenBank/DDBJ databases">
        <authorList>
            <person name="Palmer J.M."/>
        </authorList>
    </citation>
    <scope>NUCLEOTIDE SEQUENCE [LARGE SCALE GENOMIC DNA]</scope>
    <source>
        <strain evidence="1 2">DSM 7382</strain>
    </source>
</reference>
<protein>
    <submittedName>
        <fullName evidence="1">Uncharacterized protein</fullName>
    </submittedName>
</protein>
<dbReference type="AlphaFoldDB" id="A0AAW0GCC9"/>
<keyword evidence="2" id="KW-1185">Reference proteome</keyword>
<dbReference type="EMBL" id="JASBNA010000008">
    <property type="protein sequence ID" value="KAK7689309.1"/>
    <property type="molecule type" value="Genomic_DNA"/>
</dbReference>
<accession>A0AAW0GCC9</accession>
<name>A0AAW0GCC9_9APHY</name>